<dbReference type="SUPFAM" id="SSF63825">
    <property type="entry name" value="YWTD domain"/>
    <property type="match status" value="1"/>
</dbReference>
<feature type="domain" description="Dystroglycan-type cadherin-like" evidence="2">
    <location>
        <begin position="326"/>
        <end position="411"/>
    </location>
</feature>
<dbReference type="Proteomes" id="UP000624703">
    <property type="component" value="Unassembled WGS sequence"/>
</dbReference>
<dbReference type="SMART" id="SM00736">
    <property type="entry name" value="CADG"/>
    <property type="match status" value="1"/>
</dbReference>
<evidence type="ECO:0000313" key="4">
    <source>
        <dbReference type="Proteomes" id="UP000624703"/>
    </source>
</evidence>
<keyword evidence="4" id="KW-1185">Reference proteome</keyword>
<dbReference type="Gene3D" id="2.60.40.2810">
    <property type="match status" value="1"/>
</dbReference>
<evidence type="ECO:0000256" key="1">
    <source>
        <dbReference type="SAM" id="SignalP"/>
    </source>
</evidence>
<dbReference type="Gene3D" id="2.60.120.260">
    <property type="entry name" value="Galactose-binding domain-like"/>
    <property type="match status" value="2"/>
</dbReference>
<dbReference type="InterPro" id="IPR013783">
    <property type="entry name" value="Ig-like_fold"/>
</dbReference>
<dbReference type="EMBL" id="JAENIM010000044">
    <property type="protein sequence ID" value="MBK1792313.1"/>
    <property type="molecule type" value="Genomic_DNA"/>
</dbReference>
<dbReference type="SUPFAM" id="SSF49313">
    <property type="entry name" value="Cadherin-like"/>
    <property type="match status" value="1"/>
</dbReference>
<reference evidence="3" key="1">
    <citation type="submission" date="2021-01" db="EMBL/GenBank/DDBJ databases">
        <title>Modified the classification status of verrucomicrobia.</title>
        <authorList>
            <person name="Feng X."/>
        </authorList>
    </citation>
    <scope>NUCLEOTIDE SEQUENCE</scope>
    <source>
        <strain evidence="3">_KCTC 22039</strain>
    </source>
</reference>
<comment type="caution">
    <text evidence="3">The sequence shown here is derived from an EMBL/GenBank/DDBJ whole genome shotgun (WGS) entry which is preliminary data.</text>
</comment>
<name>A0A8J7MJT0_9BACT</name>
<evidence type="ECO:0000259" key="2">
    <source>
        <dbReference type="SMART" id="SM00736"/>
    </source>
</evidence>
<keyword evidence="1" id="KW-0732">Signal</keyword>
<protein>
    <submittedName>
        <fullName evidence="3">Cadherin-like domain-containing protein</fullName>
    </submittedName>
</protein>
<dbReference type="Pfam" id="PF17963">
    <property type="entry name" value="Big_9"/>
    <property type="match status" value="1"/>
</dbReference>
<dbReference type="InterPro" id="IPR006644">
    <property type="entry name" value="Cadg"/>
</dbReference>
<feature type="chain" id="PRO_5035314056" evidence="1">
    <location>
        <begin position="29"/>
        <end position="1501"/>
    </location>
</feature>
<sequence>MMMRGSIAYRQVASLAAAMALASSHALATEVASTIDTGTSLNQYLVGETPQDGVNLLVNEGFELPVGATAISASGDWSEQGNRQLIQSSAWARHSGDQGVWLQAWQANTASSFYQDVAIVGGGEYNLGGWFKFEQNFKRNGSAVEMAMIWLDDAGVEISRASQNIELSSVYSWELVDFAQVAPENAVTARVMVSWTTGSEIISGSACSCMIDDMTFSYVHRNSPPIAEDVTGIVTIENQPISIDVMANDSDPDGDELTIIEVAAANLGATSTDGQLVSYVPNTGAVGDDSFSYTISDGNGGTASATVSLTIEAANKPPEFGEDLYVMAGGTENALYSESIASFATDPDGDPLTFSKLSGPSWLSLAGDGSLSGTPSSFDLGLHRMEVQVSDGKLTDTTMLEISISAVTGSLPYLSWNHQFGTRVSAVAAAPYAGLYAHAERVSNSVVINDIDGNELARIDAAAMKQAAPWLDFSGDDYGPAGMAFTASGRQLFITLIGSPSSSNGGEPKDAILAYNHNLNELRLFAQVDLADELMYDIGVPVCHVGGELFVGTQDNQVLRYLAQMNDVEGTFVESINVAGANGVTGLTADIANDQLYVSTQTVLSRLDLTNDSELVAQTLMSCPTTKAITFARVFGAEGDEGLYLLQMNGDIQVVPMADLQAGGEITNQQVYESTGTSLSIDISATACGRLMLASTAPYIISAAADERMDFDSWLADEFNQYINLAKTLCWPDGEPEGWVIDAQVRDGRNRFHPPSTDTASWAVLMLMLADELNGDDDAEQLVEKILVRWAGLAADGIVAETTPDGEFHHWYDKDTGAPTWSGDDPFTNPFSTQKIVVAALRAGEYYSSNERIVAAVQSIIGRQKNKREYVFSRGMCGPLADDLGPRNNGGWGPGVENHGYAELMAALDPMTAHSFEYYWRDRENNQYDHYLADEPILHSGHAAFIGMYPRQLMTVWRNDPLWKQDFSNTLASFNAWTDDNAPAYLTVFSAGVNTSGYNADDLNRHPDTVSHFPALLGFSMLDQNTIPAVAAYMAYRDGRRQLLSGSDAFPNGANIVTRYSNEVPSFVMGDIALPDSAFAMFGLAELLEPGVVDRVFARETYKDLSVGTGVSGEVELDYSELISRRVLGSDDGWETWTSYGFQYAPFSFEYGRSHAEYTLAEPEGRFIPIPNHNAEGVWNHWTRYGGYASYCGNGEFLNLVGRSFMMNLAPGETVTEGGAYQTIELSDEWDETAFIIGALGRVQDAANGEAFIAIEWDNDADPTNGIIGERIESENRVSVLNPRDEFEISTLRPAGATHLHIYMVLQLTGETPVKTERYAWDEFSLVRVGAEAVMENQGFEQGSLAHWGTYSPNGSSWAITDEEDLVCEGNFAAKLTLPVTMTGKANIQPQYLDISQDPIGTRYVLRVDVATKNLEGSMANIYARMDDDEDEFPYTYIRQVNGDSLEIANTKQQLYLALRKRDVKETRLRIFCAGERLDSSAVTADEVIAFDNIHLTRETP</sequence>
<gene>
    <name evidence="3" type="ORF">JIN82_14210</name>
</gene>
<proteinExistence type="predicted"/>
<dbReference type="InterPro" id="IPR015919">
    <property type="entry name" value="Cadherin-like_sf"/>
</dbReference>
<organism evidence="3 4">
    <name type="scientific">Persicirhabdus sediminis</name>
    <dbReference type="NCBI Taxonomy" id="454144"/>
    <lineage>
        <taxon>Bacteria</taxon>
        <taxon>Pseudomonadati</taxon>
        <taxon>Verrucomicrobiota</taxon>
        <taxon>Verrucomicrobiia</taxon>
        <taxon>Verrucomicrobiales</taxon>
        <taxon>Verrucomicrobiaceae</taxon>
        <taxon>Persicirhabdus</taxon>
    </lineage>
</organism>
<evidence type="ECO:0000313" key="3">
    <source>
        <dbReference type="EMBL" id="MBK1792313.1"/>
    </source>
</evidence>
<dbReference type="GO" id="GO:0016020">
    <property type="term" value="C:membrane"/>
    <property type="evidence" value="ECO:0007669"/>
    <property type="project" value="InterPro"/>
</dbReference>
<dbReference type="Gene3D" id="2.60.40.10">
    <property type="entry name" value="Immunoglobulins"/>
    <property type="match status" value="1"/>
</dbReference>
<dbReference type="Pfam" id="PF05345">
    <property type="entry name" value="He_PIG"/>
    <property type="match status" value="1"/>
</dbReference>
<feature type="signal peptide" evidence="1">
    <location>
        <begin position="1"/>
        <end position="28"/>
    </location>
</feature>
<dbReference type="GO" id="GO:0005509">
    <property type="term" value="F:calcium ion binding"/>
    <property type="evidence" value="ECO:0007669"/>
    <property type="project" value="InterPro"/>
</dbReference>
<accession>A0A8J7MJT0</accession>